<feature type="transmembrane region" description="Helical" evidence="7">
    <location>
        <begin position="33"/>
        <end position="51"/>
    </location>
</feature>
<dbReference type="PANTHER" id="PTHR38354">
    <property type="entry name" value="SIGNAL PEPTIDASE COMPLEX-LIKE PROTEIN DTM1"/>
    <property type="match status" value="1"/>
</dbReference>
<evidence type="ECO:0000256" key="4">
    <source>
        <dbReference type="ARBA" id="ARBA00022824"/>
    </source>
</evidence>
<gene>
    <name evidence="8" type="ORF">QN277_017389</name>
</gene>
<dbReference type="AlphaFoldDB" id="A0AAE1JU05"/>
<dbReference type="GO" id="GO:0048658">
    <property type="term" value="P:anther wall tapetum development"/>
    <property type="evidence" value="ECO:0007669"/>
    <property type="project" value="InterPro"/>
</dbReference>
<dbReference type="GO" id="GO:0006465">
    <property type="term" value="P:signal peptide processing"/>
    <property type="evidence" value="ECO:0007669"/>
    <property type="project" value="InterPro"/>
</dbReference>
<keyword evidence="4" id="KW-0256">Endoplasmic reticulum</keyword>
<sequence length="112" mass="12615">MGNDDAALKTCLLWLAAIIVVVGFATHSPLKMLVTYLLGVLGIAGVLLPDWDYFNRHFSRWPYPVTADERASLLPHASPFLRFASSPLRVIAYSAIYGYAIYKWWGYVFNDS</sequence>
<protein>
    <recommendedName>
        <fullName evidence="10">Signal peptidase complex-like protein DTM1</fullName>
    </recommendedName>
</protein>
<evidence type="ECO:0008006" key="10">
    <source>
        <dbReference type="Google" id="ProtNLM"/>
    </source>
</evidence>
<reference evidence="8" key="1">
    <citation type="submission" date="2023-10" db="EMBL/GenBank/DDBJ databases">
        <title>Chromosome-level genome of the transformable northern wattle, Acacia crassicarpa.</title>
        <authorList>
            <person name="Massaro I."/>
            <person name="Sinha N.R."/>
            <person name="Poethig S."/>
            <person name="Leichty A.R."/>
        </authorList>
    </citation>
    <scope>NUCLEOTIDE SEQUENCE</scope>
    <source>
        <strain evidence="8">Acra3RX</strain>
        <tissue evidence="8">Leaf</tissue>
    </source>
</reference>
<feature type="transmembrane region" description="Helical" evidence="7">
    <location>
        <begin position="6"/>
        <end position="26"/>
    </location>
</feature>
<keyword evidence="3 7" id="KW-0812">Transmembrane</keyword>
<evidence type="ECO:0000256" key="5">
    <source>
        <dbReference type="ARBA" id="ARBA00022989"/>
    </source>
</evidence>
<dbReference type="EMBL" id="JAWXYG010000004">
    <property type="protein sequence ID" value="KAK4274109.1"/>
    <property type="molecule type" value="Genomic_DNA"/>
</dbReference>
<dbReference type="Pfam" id="PF06645">
    <property type="entry name" value="SPC12"/>
    <property type="match status" value="1"/>
</dbReference>
<evidence type="ECO:0000256" key="6">
    <source>
        <dbReference type="ARBA" id="ARBA00023136"/>
    </source>
</evidence>
<accession>A0AAE1JU05</accession>
<comment type="similarity">
    <text evidence="2">Belongs to the SPCS1 family.</text>
</comment>
<comment type="subcellular location">
    <subcellularLocation>
        <location evidence="1">Endoplasmic reticulum membrane</location>
        <topology evidence="1">Multi-pass membrane protein</topology>
    </subcellularLocation>
</comment>
<dbReference type="Proteomes" id="UP001293593">
    <property type="component" value="Unassembled WGS sequence"/>
</dbReference>
<dbReference type="InterPro" id="IPR009542">
    <property type="entry name" value="Spc1/SPCS1"/>
</dbReference>
<dbReference type="GO" id="GO:0005787">
    <property type="term" value="C:signal peptidase complex"/>
    <property type="evidence" value="ECO:0007669"/>
    <property type="project" value="InterPro"/>
</dbReference>
<evidence type="ECO:0000256" key="2">
    <source>
        <dbReference type="ARBA" id="ARBA00005245"/>
    </source>
</evidence>
<evidence type="ECO:0000256" key="1">
    <source>
        <dbReference type="ARBA" id="ARBA00004477"/>
    </source>
</evidence>
<evidence type="ECO:0000256" key="3">
    <source>
        <dbReference type="ARBA" id="ARBA00022692"/>
    </source>
</evidence>
<keyword evidence="6 7" id="KW-0472">Membrane</keyword>
<evidence type="ECO:0000313" key="9">
    <source>
        <dbReference type="Proteomes" id="UP001293593"/>
    </source>
</evidence>
<organism evidence="8 9">
    <name type="scientific">Acacia crassicarpa</name>
    <name type="common">northern wattle</name>
    <dbReference type="NCBI Taxonomy" id="499986"/>
    <lineage>
        <taxon>Eukaryota</taxon>
        <taxon>Viridiplantae</taxon>
        <taxon>Streptophyta</taxon>
        <taxon>Embryophyta</taxon>
        <taxon>Tracheophyta</taxon>
        <taxon>Spermatophyta</taxon>
        <taxon>Magnoliopsida</taxon>
        <taxon>eudicotyledons</taxon>
        <taxon>Gunneridae</taxon>
        <taxon>Pentapetalae</taxon>
        <taxon>rosids</taxon>
        <taxon>fabids</taxon>
        <taxon>Fabales</taxon>
        <taxon>Fabaceae</taxon>
        <taxon>Caesalpinioideae</taxon>
        <taxon>mimosoid clade</taxon>
        <taxon>Acacieae</taxon>
        <taxon>Acacia</taxon>
    </lineage>
</organism>
<feature type="transmembrane region" description="Helical" evidence="7">
    <location>
        <begin position="90"/>
        <end position="109"/>
    </location>
</feature>
<keyword evidence="9" id="KW-1185">Reference proteome</keyword>
<keyword evidence="5 7" id="KW-1133">Transmembrane helix</keyword>
<name>A0AAE1JU05_9FABA</name>
<dbReference type="InterPro" id="IPR039955">
    <property type="entry name" value="DTM1"/>
</dbReference>
<dbReference type="PANTHER" id="PTHR38354:SF2">
    <property type="entry name" value="SIGNAL PEPTIDASE COMPLEX-LIKE PROTEIN DTM1"/>
    <property type="match status" value="1"/>
</dbReference>
<evidence type="ECO:0000313" key="8">
    <source>
        <dbReference type="EMBL" id="KAK4274109.1"/>
    </source>
</evidence>
<evidence type="ECO:0000256" key="7">
    <source>
        <dbReference type="SAM" id="Phobius"/>
    </source>
</evidence>
<comment type="caution">
    <text evidence="8">The sequence shown here is derived from an EMBL/GenBank/DDBJ whole genome shotgun (WGS) entry which is preliminary data.</text>
</comment>
<proteinExistence type="inferred from homology"/>